<feature type="region of interest" description="Disordered" evidence="1">
    <location>
        <begin position="269"/>
        <end position="317"/>
    </location>
</feature>
<sequence length="368" mass="40404">MSSTPTKSGSTTGIGPFFRKLKEKQRQQLANYFPSLVDASFTTPRTRQAFMEEEAKQFAANIRLMEKDIRGLKLADETFMATCQQVLTSDLPRVYDFGDDGHVHAVGELDTIGRGCQVEDLVKVQQELSQGMEQDVLTPMKQWLFAWTTVQERLKELEEMRIEVDSRKRQVFALRQQEAKHKEALDSARNDHQKKNKAKTLEDTWRTQQRKDAKLANATATYQSMESEVLEELAGLIRDAVCLKSYLAACTEFQREAYQSLTHALLGTHGNGGPSQGPESARAAAGATSHPTGSGRALVNSQIDDDNPFAKKTGNSPVKVSLAVTAAGDSPVKATVKAGSTPGGSMNTSGHSLYGDDIKLPSPESPLR</sequence>
<dbReference type="Proteomes" id="UP000316726">
    <property type="component" value="Chromosome 13"/>
</dbReference>
<evidence type="ECO:0008006" key="4">
    <source>
        <dbReference type="Google" id="ProtNLM"/>
    </source>
</evidence>
<feature type="region of interest" description="Disordered" evidence="1">
    <location>
        <begin position="182"/>
        <end position="210"/>
    </location>
</feature>
<accession>A0A5B8MV62</accession>
<dbReference type="SUPFAM" id="SSF103657">
    <property type="entry name" value="BAR/IMD domain-like"/>
    <property type="match status" value="1"/>
</dbReference>
<protein>
    <recommendedName>
        <fullName evidence="4">BAR domain-containing protein</fullName>
    </recommendedName>
</protein>
<name>A0A5B8MV62_9CHLO</name>
<reference evidence="2 3" key="1">
    <citation type="submission" date="2018-07" db="EMBL/GenBank/DDBJ databases">
        <title>The complete nuclear genome of the prasinophyte Chloropicon primus (CCMP1205).</title>
        <authorList>
            <person name="Pombert J.-F."/>
            <person name="Otis C."/>
            <person name="Turmel M."/>
            <person name="Lemieux C."/>
        </authorList>
    </citation>
    <scope>NUCLEOTIDE SEQUENCE [LARGE SCALE GENOMIC DNA]</scope>
    <source>
        <strain evidence="2 3">CCMP1205</strain>
    </source>
</reference>
<evidence type="ECO:0000256" key="1">
    <source>
        <dbReference type="SAM" id="MobiDB-lite"/>
    </source>
</evidence>
<dbReference type="STRING" id="1764295.A0A5B8MV62"/>
<keyword evidence="3" id="KW-1185">Reference proteome</keyword>
<organism evidence="2 3">
    <name type="scientific">Chloropicon primus</name>
    <dbReference type="NCBI Taxonomy" id="1764295"/>
    <lineage>
        <taxon>Eukaryota</taxon>
        <taxon>Viridiplantae</taxon>
        <taxon>Chlorophyta</taxon>
        <taxon>Chloropicophyceae</taxon>
        <taxon>Chloropicales</taxon>
        <taxon>Chloropicaceae</taxon>
        <taxon>Chloropicon</taxon>
    </lineage>
</organism>
<gene>
    <name evidence="2" type="ORF">A3770_13p69670</name>
</gene>
<dbReference type="EMBL" id="CP031046">
    <property type="protein sequence ID" value="QDZ24449.1"/>
    <property type="molecule type" value="Genomic_DNA"/>
</dbReference>
<evidence type="ECO:0000313" key="3">
    <source>
        <dbReference type="Proteomes" id="UP000316726"/>
    </source>
</evidence>
<proteinExistence type="predicted"/>
<evidence type="ECO:0000313" key="2">
    <source>
        <dbReference type="EMBL" id="QDZ24449.1"/>
    </source>
</evidence>
<dbReference type="OrthoDB" id="511530at2759"/>
<dbReference type="Gene3D" id="1.20.1270.60">
    <property type="entry name" value="Arfaptin homology (AH) domain/BAR domain"/>
    <property type="match status" value="1"/>
</dbReference>
<dbReference type="InterPro" id="IPR027267">
    <property type="entry name" value="AH/BAR_dom_sf"/>
</dbReference>
<dbReference type="AlphaFoldDB" id="A0A5B8MV62"/>
<feature type="region of interest" description="Disordered" evidence="1">
    <location>
        <begin position="331"/>
        <end position="368"/>
    </location>
</feature>